<comment type="caution">
    <text evidence="2">The sequence shown here is derived from an EMBL/GenBank/DDBJ whole genome shotgun (WGS) entry which is preliminary data.</text>
</comment>
<keyword evidence="1" id="KW-1133">Transmembrane helix</keyword>
<dbReference type="EMBL" id="BSTX01000003">
    <property type="protein sequence ID" value="GLZ79621.1"/>
    <property type="molecule type" value="Genomic_DNA"/>
</dbReference>
<evidence type="ECO:0000256" key="1">
    <source>
        <dbReference type="SAM" id="Phobius"/>
    </source>
</evidence>
<keyword evidence="1" id="KW-0812">Transmembrane</keyword>
<accession>A0A9W6SP82</accession>
<keyword evidence="3" id="KW-1185">Reference proteome</keyword>
<dbReference type="AlphaFoldDB" id="A0A9W6SP82"/>
<dbReference type="RefSeq" id="WP_285664766.1">
    <property type="nucleotide sequence ID" value="NZ_BSTX01000003.1"/>
</dbReference>
<keyword evidence="1" id="KW-0472">Membrane</keyword>
<protein>
    <submittedName>
        <fullName evidence="2">Uncharacterized protein</fullName>
    </submittedName>
</protein>
<name>A0A9W6SP82_9ACTN</name>
<sequence>MKFAENEWTAAAKAALIEINIAAVILRTDPKVWRIAEIVYGGQCNPVEVKETGEKWGEFSDKLGETIAAIDAILADQLVRGWTGADQEAFVTHMAKVRTALTAVRVLAGVMALAMTITGGLLYFLIVAMTVVSSVLAALAVASLFPPWRLVLAPTVTMVSTAGYTALKQLTTAIEMTGNAFAAMITGAAVIDIGIQLAGGNTDVFASLGEGLKGSLLDILKGGLGLGEQLGFGKLMHKGFPLGMVGLLGADISNLFVPNDEGSEDPEDDHAGLGGITGWIWDKSYEGINGEKEEEEPISW</sequence>
<feature type="transmembrane region" description="Helical" evidence="1">
    <location>
        <begin position="121"/>
        <end position="142"/>
    </location>
</feature>
<evidence type="ECO:0000313" key="2">
    <source>
        <dbReference type="EMBL" id="GLZ79621.1"/>
    </source>
</evidence>
<proteinExistence type="predicted"/>
<organism evidence="2 3">
    <name type="scientific">Actinorhabdospora filicis</name>
    <dbReference type="NCBI Taxonomy" id="1785913"/>
    <lineage>
        <taxon>Bacteria</taxon>
        <taxon>Bacillati</taxon>
        <taxon>Actinomycetota</taxon>
        <taxon>Actinomycetes</taxon>
        <taxon>Micromonosporales</taxon>
        <taxon>Micromonosporaceae</taxon>
        <taxon>Actinorhabdospora</taxon>
    </lineage>
</organism>
<gene>
    <name evidence="2" type="ORF">Afil01_44280</name>
</gene>
<reference evidence="2" key="1">
    <citation type="submission" date="2023-03" db="EMBL/GenBank/DDBJ databases">
        <title>Actinorhabdospora filicis NBRC 111898.</title>
        <authorList>
            <person name="Ichikawa N."/>
            <person name="Sato H."/>
            <person name="Tonouchi N."/>
        </authorList>
    </citation>
    <scope>NUCLEOTIDE SEQUENCE</scope>
    <source>
        <strain evidence="2">NBRC 111898</strain>
    </source>
</reference>
<evidence type="ECO:0000313" key="3">
    <source>
        <dbReference type="Proteomes" id="UP001165079"/>
    </source>
</evidence>
<dbReference type="Proteomes" id="UP001165079">
    <property type="component" value="Unassembled WGS sequence"/>
</dbReference>